<accession>A0A9P5PXW6</accession>
<name>A0A9P5PXW6_9AGAR</name>
<feature type="region of interest" description="Disordered" evidence="1">
    <location>
        <begin position="142"/>
        <end position="174"/>
    </location>
</feature>
<dbReference type="PROSITE" id="PS50828">
    <property type="entry name" value="SMR"/>
    <property type="match status" value="1"/>
</dbReference>
<feature type="region of interest" description="Disordered" evidence="1">
    <location>
        <begin position="192"/>
        <end position="221"/>
    </location>
</feature>
<evidence type="ECO:0000313" key="4">
    <source>
        <dbReference type="EMBL" id="KAF9070060.1"/>
    </source>
</evidence>
<feature type="compositionally biased region" description="Acidic residues" evidence="1">
    <location>
        <begin position="236"/>
        <end position="252"/>
    </location>
</feature>
<dbReference type="SUPFAM" id="SSF160443">
    <property type="entry name" value="SMR domain-like"/>
    <property type="match status" value="1"/>
</dbReference>
<feature type="region of interest" description="Disordered" evidence="1">
    <location>
        <begin position="236"/>
        <end position="276"/>
    </location>
</feature>
<gene>
    <name evidence="4" type="ORF">BDP27DRAFT_1324215</name>
</gene>
<dbReference type="Proteomes" id="UP000772434">
    <property type="component" value="Unassembled WGS sequence"/>
</dbReference>
<protein>
    <recommendedName>
        <fullName evidence="3">Smr domain-containing protein</fullName>
    </recommendedName>
</protein>
<proteinExistence type="predicted"/>
<dbReference type="AlphaFoldDB" id="A0A9P5PXW6"/>
<evidence type="ECO:0000313" key="5">
    <source>
        <dbReference type="Proteomes" id="UP000772434"/>
    </source>
</evidence>
<feature type="domain" description="Smr" evidence="3">
    <location>
        <begin position="463"/>
        <end position="522"/>
    </location>
</feature>
<feature type="chain" id="PRO_5040495398" description="Smr domain-containing protein" evidence="2">
    <location>
        <begin position="19"/>
        <end position="522"/>
    </location>
</feature>
<sequence>MEILLTMVFGLILRFVLSEPAQTHDRIYPAIMGVWEGTCLRYLTSRSLPLAGSTADPFLSYGVRLCIDFFITDSFAQVLTIALWSFLGALALEALESGNPETVKRGSLTLKESTGTSFARIHNVAHISPILFTPSTASPAVGSSPPFSSTEVYSDSDVVPRSPPTASLLPDPSEFSEIRSSVTHGSYTLSHPALVPQQNHDDTGVSSRTAEIGPTGSPIQSLQSAIPIPILVLDDGQQEQEQEQEQDNDNVDELQTPLHGDNIDINPDDQDEDRDELQTPLALPVANIGFSCSLASVEPPELDLGPSMLLGSSRMPIRSSSTSPIPVPAPTLLQSTLLESPLSTLHSLSPASSSPGVSSPASILSVLTDANPTQPNPVTLRKMYARAEELRKQAWKEDRAKTQLEIDLAAARTQGRTRDVFMLLGEIKAAKERIERLHIRAKRRYYYARNPSSSSTTLQTLEIDVHGLLVGEAVEETEEAFRDVLRNGHRFLRVIVGRGNHSRDRVPKLKPALMQVMSQLSI</sequence>
<evidence type="ECO:0000256" key="2">
    <source>
        <dbReference type="SAM" id="SignalP"/>
    </source>
</evidence>
<feature type="signal peptide" evidence="2">
    <location>
        <begin position="1"/>
        <end position="18"/>
    </location>
</feature>
<keyword evidence="2" id="KW-0732">Signal</keyword>
<dbReference type="PANTHER" id="PTHR47417:SF1">
    <property type="entry name" value="SMR DOMAIN-CONTAINING PROTEIN YPL199C"/>
    <property type="match status" value="1"/>
</dbReference>
<reference evidence="4" key="1">
    <citation type="submission" date="2020-11" db="EMBL/GenBank/DDBJ databases">
        <authorList>
            <consortium name="DOE Joint Genome Institute"/>
            <person name="Ahrendt S."/>
            <person name="Riley R."/>
            <person name="Andreopoulos W."/>
            <person name="Labutti K."/>
            <person name="Pangilinan J."/>
            <person name="Ruiz-Duenas F.J."/>
            <person name="Barrasa J.M."/>
            <person name="Sanchez-Garcia M."/>
            <person name="Camarero S."/>
            <person name="Miyauchi S."/>
            <person name="Serrano A."/>
            <person name="Linde D."/>
            <person name="Babiker R."/>
            <person name="Drula E."/>
            <person name="Ayuso-Fernandez I."/>
            <person name="Pacheco R."/>
            <person name="Padilla G."/>
            <person name="Ferreira P."/>
            <person name="Barriuso J."/>
            <person name="Kellner H."/>
            <person name="Castanera R."/>
            <person name="Alfaro M."/>
            <person name="Ramirez L."/>
            <person name="Pisabarro A.G."/>
            <person name="Kuo A."/>
            <person name="Tritt A."/>
            <person name="Lipzen A."/>
            <person name="He G."/>
            <person name="Yan M."/>
            <person name="Ng V."/>
            <person name="Cullen D."/>
            <person name="Martin F."/>
            <person name="Rosso M.-N."/>
            <person name="Henrissat B."/>
            <person name="Hibbett D."/>
            <person name="Martinez A.T."/>
            <person name="Grigoriev I.V."/>
        </authorList>
    </citation>
    <scope>NUCLEOTIDE SEQUENCE</scope>
    <source>
        <strain evidence="4">AH 40177</strain>
    </source>
</reference>
<dbReference type="Pfam" id="PF01713">
    <property type="entry name" value="Smr"/>
    <property type="match status" value="1"/>
</dbReference>
<evidence type="ECO:0000259" key="3">
    <source>
        <dbReference type="PROSITE" id="PS50828"/>
    </source>
</evidence>
<dbReference type="InterPro" id="IPR053020">
    <property type="entry name" value="Smr_domain_protein"/>
</dbReference>
<organism evidence="4 5">
    <name type="scientific">Rhodocollybia butyracea</name>
    <dbReference type="NCBI Taxonomy" id="206335"/>
    <lineage>
        <taxon>Eukaryota</taxon>
        <taxon>Fungi</taxon>
        <taxon>Dikarya</taxon>
        <taxon>Basidiomycota</taxon>
        <taxon>Agaricomycotina</taxon>
        <taxon>Agaricomycetes</taxon>
        <taxon>Agaricomycetidae</taxon>
        <taxon>Agaricales</taxon>
        <taxon>Marasmiineae</taxon>
        <taxon>Omphalotaceae</taxon>
        <taxon>Rhodocollybia</taxon>
    </lineage>
</organism>
<dbReference type="PANTHER" id="PTHR47417">
    <property type="entry name" value="SMR DOMAIN-CONTAINING PROTEIN YPL199C"/>
    <property type="match status" value="1"/>
</dbReference>
<keyword evidence="5" id="KW-1185">Reference proteome</keyword>
<dbReference type="InterPro" id="IPR036063">
    <property type="entry name" value="Smr_dom_sf"/>
</dbReference>
<evidence type="ECO:0000256" key="1">
    <source>
        <dbReference type="SAM" id="MobiDB-lite"/>
    </source>
</evidence>
<comment type="caution">
    <text evidence="4">The sequence shown here is derived from an EMBL/GenBank/DDBJ whole genome shotgun (WGS) entry which is preliminary data.</text>
</comment>
<dbReference type="Gene3D" id="3.30.1370.110">
    <property type="match status" value="1"/>
</dbReference>
<dbReference type="InterPro" id="IPR002625">
    <property type="entry name" value="Smr_dom"/>
</dbReference>
<dbReference type="OrthoDB" id="3231855at2759"/>
<dbReference type="EMBL" id="JADNRY010000044">
    <property type="protein sequence ID" value="KAF9070060.1"/>
    <property type="molecule type" value="Genomic_DNA"/>
</dbReference>
<feature type="compositionally biased region" description="Acidic residues" evidence="1">
    <location>
        <begin position="266"/>
        <end position="275"/>
    </location>
</feature>